<keyword evidence="2" id="KW-1185">Reference proteome</keyword>
<dbReference type="HOGENOM" id="CLU_2146186_0_0_1"/>
<protein>
    <submittedName>
        <fullName evidence="1">Uncharacterized protein</fullName>
    </submittedName>
</protein>
<evidence type="ECO:0000313" key="2">
    <source>
        <dbReference type="Proteomes" id="UP000030671"/>
    </source>
</evidence>
<reference evidence="1 2" key="1">
    <citation type="journal article" date="2012" name="New Phytol.">
        <title>Insight into trade-off between wood decay and parasitism from the genome of a fungal forest pathogen.</title>
        <authorList>
            <person name="Olson A."/>
            <person name="Aerts A."/>
            <person name="Asiegbu F."/>
            <person name="Belbahri L."/>
            <person name="Bouzid O."/>
            <person name="Broberg A."/>
            <person name="Canback B."/>
            <person name="Coutinho P.M."/>
            <person name="Cullen D."/>
            <person name="Dalman K."/>
            <person name="Deflorio G."/>
            <person name="van Diepen L.T."/>
            <person name="Dunand C."/>
            <person name="Duplessis S."/>
            <person name="Durling M."/>
            <person name="Gonthier P."/>
            <person name="Grimwood J."/>
            <person name="Fossdal C.G."/>
            <person name="Hansson D."/>
            <person name="Henrissat B."/>
            <person name="Hietala A."/>
            <person name="Himmelstrand K."/>
            <person name="Hoffmeister D."/>
            <person name="Hogberg N."/>
            <person name="James T.Y."/>
            <person name="Karlsson M."/>
            <person name="Kohler A."/>
            <person name="Kues U."/>
            <person name="Lee Y.H."/>
            <person name="Lin Y.C."/>
            <person name="Lind M."/>
            <person name="Lindquist E."/>
            <person name="Lombard V."/>
            <person name="Lucas S."/>
            <person name="Lunden K."/>
            <person name="Morin E."/>
            <person name="Murat C."/>
            <person name="Park J."/>
            <person name="Raffaello T."/>
            <person name="Rouze P."/>
            <person name="Salamov A."/>
            <person name="Schmutz J."/>
            <person name="Solheim H."/>
            <person name="Stahlberg J."/>
            <person name="Velez H."/>
            <person name="de Vries R.P."/>
            <person name="Wiebenga A."/>
            <person name="Woodward S."/>
            <person name="Yakovlev I."/>
            <person name="Garbelotto M."/>
            <person name="Martin F."/>
            <person name="Grigoriev I.V."/>
            <person name="Stenlid J."/>
        </authorList>
    </citation>
    <scope>NUCLEOTIDE SEQUENCE [LARGE SCALE GENOMIC DNA]</scope>
    <source>
        <strain evidence="1 2">TC 32-1</strain>
    </source>
</reference>
<dbReference type="InParanoid" id="W4KP17"/>
<dbReference type="KEGG" id="hir:HETIRDRAFT_166665"/>
<sequence>MAAVPLWLKPASVVNNPYLGWLPSLDSTLWLKPASAVNNPYLGWLPSLSPYCRKHPDRQSCITQGRSSTILHDSLPSGPSHSLMSPREQEIPLCLADMRQTNVFSLDFLHSQ</sequence>
<dbReference type="GeneID" id="20668074"/>
<evidence type="ECO:0000313" key="1">
    <source>
        <dbReference type="EMBL" id="ETW87135.1"/>
    </source>
</evidence>
<dbReference type="EMBL" id="KI925454">
    <property type="protein sequence ID" value="ETW87135.1"/>
    <property type="molecule type" value="Genomic_DNA"/>
</dbReference>
<organism evidence="1 2">
    <name type="scientific">Heterobasidion irregulare (strain TC 32-1)</name>
    <dbReference type="NCBI Taxonomy" id="747525"/>
    <lineage>
        <taxon>Eukaryota</taxon>
        <taxon>Fungi</taxon>
        <taxon>Dikarya</taxon>
        <taxon>Basidiomycota</taxon>
        <taxon>Agaricomycotina</taxon>
        <taxon>Agaricomycetes</taxon>
        <taxon>Russulales</taxon>
        <taxon>Bondarzewiaceae</taxon>
        <taxon>Heterobasidion</taxon>
        <taxon>Heterobasidion annosum species complex</taxon>
    </lineage>
</organism>
<name>W4KP17_HETIT</name>
<dbReference type="RefSeq" id="XP_009541073.1">
    <property type="nucleotide sequence ID" value="XM_009542778.1"/>
</dbReference>
<proteinExistence type="predicted"/>
<gene>
    <name evidence="1" type="ORF">HETIRDRAFT_166665</name>
</gene>
<dbReference type="Proteomes" id="UP000030671">
    <property type="component" value="Unassembled WGS sequence"/>
</dbReference>
<accession>W4KP17</accession>
<dbReference type="AlphaFoldDB" id="W4KP17"/>